<evidence type="ECO:0000256" key="4">
    <source>
        <dbReference type="ARBA" id="ARBA00005893"/>
    </source>
</evidence>
<evidence type="ECO:0000256" key="6">
    <source>
        <dbReference type="ARBA" id="ARBA00011881"/>
    </source>
</evidence>
<keyword evidence="12" id="KW-1185">Reference proteome</keyword>
<dbReference type="SFLD" id="SFLDG01138">
    <property type="entry name" value="C1.6.2:_Deoxy-d-mannose-octulo"/>
    <property type="match status" value="1"/>
</dbReference>
<evidence type="ECO:0000313" key="12">
    <source>
        <dbReference type="Proteomes" id="UP000050544"/>
    </source>
</evidence>
<dbReference type="SFLD" id="SFLDG01136">
    <property type="entry name" value="C1.6:_Phosphoserine_Phosphatas"/>
    <property type="match status" value="1"/>
</dbReference>
<dbReference type="InterPro" id="IPR036412">
    <property type="entry name" value="HAD-like_sf"/>
</dbReference>
<evidence type="ECO:0000256" key="3">
    <source>
        <dbReference type="ARBA" id="ARBA00005141"/>
    </source>
</evidence>
<reference evidence="11 12" key="1">
    <citation type="submission" date="2015-07" db="EMBL/GenBank/DDBJ databases">
        <title>Whole genome sequence of Thermanaerothrix daxensis DSM 23592.</title>
        <authorList>
            <person name="Hemp J."/>
            <person name="Ward L.M."/>
            <person name="Pace L.A."/>
            <person name="Fischer W.W."/>
        </authorList>
    </citation>
    <scope>NUCLEOTIDE SEQUENCE [LARGE SCALE GENOMIC DNA]</scope>
    <source>
        <strain evidence="11 12">GNS-1</strain>
    </source>
</reference>
<keyword evidence="8" id="KW-0479">Metal-binding</keyword>
<dbReference type="Gene3D" id="3.40.50.1000">
    <property type="entry name" value="HAD superfamily/HAD-like"/>
    <property type="match status" value="1"/>
</dbReference>
<keyword evidence="9" id="KW-0378">Hydrolase</keyword>
<comment type="subunit">
    <text evidence="6">Homotetramer.</text>
</comment>
<dbReference type="PANTHER" id="PTHR21485:SF3">
    <property type="entry name" value="N-ACYLNEURAMINATE CYTIDYLYLTRANSFERASE"/>
    <property type="match status" value="1"/>
</dbReference>
<evidence type="ECO:0000256" key="7">
    <source>
        <dbReference type="ARBA" id="ARBA00012491"/>
    </source>
</evidence>
<comment type="pathway">
    <text evidence="3">Amino-sugar metabolism; N-acetylneuraminate metabolism.</text>
</comment>
<evidence type="ECO:0000256" key="9">
    <source>
        <dbReference type="ARBA" id="ARBA00022801"/>
    </source>
</evidence>
<comment type="caution">
    <text evidence="11">The sequence shown here is derived from an EMBL/GenBank/DDBJ whole genome shotgun (WGS) entry which is preliminary data.</text>
</comment>
<dbReference type="Proteomes" id="UP000050544">
    <property type="component" value="Unassembled WGS sequence"/>
</dbReference>
<dbReference type="AlphaFoldDB" id="A0A0P6XNN9"/>
<evidence type="ECO:0000256" key="5">
    <source>
        <dbReference type="ARBA" id="ARBA00010726"/>
    </source>
</evidence>
<dbReference type="InterPro" id="IPR050793">
    <property type="entry name" value="CMP-NeuNAc_synthase"/>
</dbReference>
<dbReference type="CDD" id="cd02513">
    <property type="entry name" value="CMP-NeuAc_Synthase"/>
    <property type="match status" value="1"/>
</dbReference>
<comment type="similarity">
    <text evidence="4">Belongs to the KdsC family.</text>
</comment>
<evidence type="ECO:0000256" key="2">
    <source>
        <dbReference type="ARBA" id="ARBA00001946"/>
    </source>
</evidence>
<dbReference type="Pfam" id="PF02348">
    <property type="entry name" value="CTP_transf_3"/>
    <property type="match status" value="1"/>
</dbReference>
<dbReference type="OrthoDB" id="9805604at2"/>
<dbReference type="RefSeq" id="WP_083461949.1">
    <property type="nucleotide sequence ID" value="NZ_LGKO01000006.1"/>
</dbReference>
<dbReference type="UniPathway" id="UPA00628"/>
<dbReference type="GO" id="GO:0046872">
    <property type="term" value="F:metal ion binding"/>
    <property type="evidence" value="ECO:0007669"/>
    <property type="project" value="UniProtKB-KW"/>
</dbReference>
<sequence length="409" mass="44713">MVAPEVLALIPARGGSKGIPRKNIRPFAGHPLIAYSIAAARQAETVTRVIVSTDDAEIAEVARAYGAETPFLRPPELAQDATTDLPVFEHALRWLAEQENYRPQVVVQLRPTSPVRPRGLVDAAVRLLLAHPEADSVRGVVPAGQNPFKMWRIDPHSGALQPLLSLPGVPEPYNAPRQSLPPVFWQTGHIDAIRPSTILEKHSMSGAVILPLQIDPRYTVDIDTPADWQRAEWLVYFGGLDMVQPTPRRPLPERVALVVFDFDGVMTDNRVWVDGEGHEFVAAYRSDSIGLHRLFAAGIQALVLSAETNPVVEARCRKIGLPFLQGIRDKATVLRQVLAERGLEAAQVVYMGNDINDLPCFPLVGCAVAPADAQPEVLRAADLILTRAGGHGAVRELCDLLVLRQQARA</sequence>
<dbReference type="STRING" id="869279.SE15_13020"/>
<accession>A0A0P6XNN9</accession>
<dbReference type="GO" id="GO:0016788">
    <property type="term" value="F:hydrolase activity, acting on ester bonds"/>
    <property type="evidence" value="ECO:0007669"/>
    <property type="project" value="InterPro"/>
</dbReference>
<dbReference type="GO" id="GO:0008781">
    <property type="term" value="F:N-acylneuraminate cytidylyltransferase activity"/>
    <property type="evidence" value="ECO:0007669"/>
    <property type="project" value="UniProtKB-EC"/>
</dbReference>
<dbReference type="InterPro" id="IPR010023">
    <property type="entry name" value="KdsC_fam"/>
</dbReference>
<evidence type="ECO:0000313" key="11">
    <source>
        <dbReference type="EMBL" id="KPL82037.1"/>
    </source>
</evidence>
<dbReference type="Gene3D" id="3.90.550.10">
    <property type="entry name" value="Spore Coat Polysaccharide Biosynthesis Protein SpsA, Chain A"/>
    <property type="match status" value="1"/>
</dbReference>
<dbReference type="EC" id="2.7.7.43" evidence="7"/>
<proteinExistence type="inferred from homology"/>
<dbReference type="InterPro" id="IPR029044">
    <property type="entry name" value="Nucleotide-diphossugar_trans"/>
</dbReference>
<protein>
    <recommendedName>
        <fullName evidence="7">N-acylneuraminate cytidylyltransferase</fullName>
        <ecNumber evidence="7">2.7.7.43</ecNumber>
    </recommendedName>
</protein>
<dbReference type="InterPro" id="IPR003329">
    <property type="entry name" value="Cytidylyl_trans"/>
</dbReference>
<dbReference type="SUPFAM" id="SSF53448">
    <property type="entry name" value="Nucleotide-diphospho-sugar transferases"/>
    <property type="match status" value="1"/>
</dbReference>
<comment type="similarity">
    <text evidence="5">Belongs to the CMP-NeuNAc synthase family.</text>
</comment>
<name>A0A0P6XNN9_9CHLR</name>
<evidence type="ECO:0000256" key="1">
    <source>
        <dbReference type="ARBA" id="ARBA00001862"/>
    </source>
</evidence>
<dbReference type="PANTHER" id="PTHR21485">
    <property type="entry name" value="HAD SUPERFAMILY MEMBERS CMAS AND KDSC"/>
    <property type="match status" value="1"/>
</dbReference>
<dbReference type="SUPFAM" id="SSF56784">
    <property type="entry name" value="HAD-like"/>
    <property type="match status" value="1"/>
</dbReference>
<dbReference type="GO" id="GO:0006054">
    <property type="term" value="P:N-acetylneuraminate metabolic process"/>
    <property type="evidence" value="ECO:0007669"/>
    <property type="project" value="UniProtKB-UniPathway"/>
</dbReference>
<evidence type="ECO:0000256" key="10">
    <source>
        <dbReference type="ARBA" id="ARBA00022842"/>
    </source>
</evidence>
<dbReference type="InterPro" id="IPR023214">
    <property type="entry name" value="HAD_sf"/>
</dbReference>
<keyword evidence="10" id="KW-0460">Magnesium</keyword>
<comment type="catalytic activity">
    <reaction evidence="1">
        <text>an N-acylneuraminate + CTP = a CMP-N-acyl-beta-neuraminate + diphosphate</text>
        <dbReference type="Rhea" id="RHEA:11344"/>
        <dbReference type="ChEBI" id="CHEBI:33019"/>
        <dbReference type="ChEBI" id="CHEBI:37563"/>
        <dbReference type="ChEBI" id="CHEBI:60073"/>
        <dbReference type="ChEBI" id="CHEBI:68671"/>
        <dbReference type="EC" id="2.7.7.43"/>
    </reaction>
</comment>
<dbReference type="PATRIC" id="fig|869279.4.peg.2532"/>
<dbReference type="EMBL" id="LGKO01000006">
    <property type="protein sequence ID" value="KPL82037.1"/>
    <property type="molecule type" value="Genomic_DNA"/>
</dbReference>
<comment type="cofactor">
    <cofactor evidence="2">
        <name>Mg(2+)</name>
        <dbReference type="ChEBI" id="CHEBI:18420"/>
    </cofactor>
</comment>
<organism evidence="11 12">
    <name type="scientific">Thermanaerothrix daxensis</name>
    <dbReference type="NCBI Taxonomy" id="869279"/>
    <lineage>
        <taxon>Bacteria</taxon>
        <taxon>Bacillati</taxon>
        <taxon>Chloroflexota</taxon>
        <taxon>Anaerolineae</taxon>
        <taxon>Anaerolineales</taxon>
        <taxon>Anaerolineaceae</taxon>
        <taxon>Thermanaerothrix</taxon>
    </lineage>
</organism>
<dbReference type="SFLD" id="SFLDS00003">
    <property type="entry name" value="Haloacid_Dehalogenase"/>
    <property type="match status" value="1"/>
</dbReference>
<dbReference type="Pfam" id="PF08282">
    <property type="entry name" value="Hydrolase_3"/>
    <property type="match status" value="1"/>
</dbReference>
<gene>
    <name evidence="11" type="ORF">SE15_13020</name>
</gene>
<evidence type="ECO:0000256" key="8">
    <source>
        <dbReference type="ARBA" id="ARBA00022723"/>
    </source>
</evidence>